<dbReference type="PROSITE" id="PS00356">
    <property type="entry name" value="HTH_LACI_1"/>
    <property type="match status" value="1"/>
</dbReference>
<dbReference type="Pfam" id="PF00356">
    <property type="entry name" value="LacI"/>
    <property type="match status" value="1"/>
</dbReference>
<name>A0A059FS49_9PROT</name>
<dbReference type="PROSITE" id="PS50932">
    <property type="entry name" value="HTH_LACI_2"/>
    <property type="match status" value="1"/>
</dbReference>
<dbReference type="SUPFAM" id="SSF53822">
    <property type="entry name" value="Periplasmic binding protein-like I"/>
    <property type="match status" value="1"/>
</dbReference>
<dbReference type="eggNOG" id="COG1609">
    <property type="taxonomic scope" value="Bacteria"/>
</dbReference>
<evidence type="ECO:0000313" key="5">
    <source>
        <dbReference type="EMBL" id="KCZ93346.1"/>
    </source>
</evidence>
<dbReference type="InterPro" id="IPR028082">
    <property type="entry name" value="Peripla_BP_I"/>
</dbReference>
<dbReference type="Proteomes" id="UP000025171">
    <property type="component" value="Unassembled WGS sequence"/>
</dbReference>
<comment type="caution">
    <text evidence="5">The sequence shown here is derived from an EMBL/GenBank/DDBJ whole genome shotgun (WGS) entry which is preliminary data.</text>
</comment>
<evidence type="ECO:0000256" key="1">
    <source>
        <dbReference type="ARBA" id="ARBA00023015"/>
    </source>
</evidence>
<dbReference type="Gene3D" id="1.10.260.40">
    <property type="entry name" value="lambda repressor-like DNA-binding domains"/>
    <property type="match status" value="1"/>
</dbReference>
<dbReference type="CDD" id="cd01545">
    <property type="entry name" value="PBP1_SalR"/>
    <property type="match status" value="1"/>
</dbReference>
<sequence length="343" mass="37144">MNKRQPITIKEVAEAAGVSQMTVSRVLNKQKLVKESTRLRVEAAIAALNYRPNLMARGLAGGKSKLIGLAYYNPSPSYLSALLVSALKQCRDLGHHLVIEDLSDIEGDLDNSVIIGRLSSIRLDGLILAPPLSNNRTLLKLMQDMGIPVVALSYRDPGSNHSSVAFDDVAAAFLMTELLIENGHSRIGFIRGPLEHPSARQRQIGYENALKAHDIPVDKSLIFDGDFTFKSGMDLANDVLELKTPPTAIFASNDDMAAGVIAGAQRRGVKVPSELSIVGFDDTAIAAAIWPRLTTVKQPIAEMAQTAVDMISDITSSAWDGEPAHVTIDTIQIIERESLVKRS</sequence>
<protein>
    <submittedName>
        <fullName evidence="5">LacI family transcription regulator</fullName>
    </submittedName>
</protein>
<evidence type="ECO:0000259" key="4">
    <source>
        <dbReference type="PROSITE" id="PS50932"/>
    </source>
</evidence>
<feature type="domain" description="HTH lacI-type" evidence="4">
    <location>
        <begin position="7"/>
        <end position="61"/>
    </location>
</feature>
<gene>
    <name evidence="5" type="ORF">HJO_05805</name>
</gene>
<dbReference type="PRINTS" id="PR00036">
    <property type="entry name" value="HTHLACI"/>
</dbReference>
<dbReference type="EMBL" id="ARYK01000002">
    <property type="protein sequence ID" value="KCZ93346.1"/>
    <property type="molecule type" value="Genomic_DNA"/>
</dbReference>
<dbReference type="InterPro" id="IPR046335">
    <property type="entry name" value="LacI/GalR-like_sensor"/>
</dbReference>
<keyword evidence="6" id="KW-1185">Reference proteome</keyword>
<proteinExistence type="predicted"/>
<dbReference type="Pfam" id="PF13377">
    <property type="entry name" value="Peripla_BP_3"/>
    <property type="match status" value="1"/>
</dbReference>
<dbReference type="SMART" id="SM00354">
    <property type="entry name" value="HTH_LACI"/>
    <property type="match status" value="1"/>
</dbReference>
<evidence type="ECO:0000256" key="3">
    <source>
        <dbReference type="ARBA" id="ARBA00023163"/>
    </source>
</evidence>
<dbReference type="GO" id="GO:0000976">
    <property type="term" value="F:transcription cis-regulatory region binding"/>
    <property type="evidence" value="ECO:0007669"/>
    <property type="project" value="TreeGrafter"/>
</dbReference>
<evidence type="ECO:0000313" key="6">
    <source>
        <dbReference type="Proteomes" id="UP000025171"/>
    </source>
</evidence>
<dbReference type="OrthoDB" id="234496at2"/>
<dbReference type="GO" id="GO:0003700">
    <property type="term" value="F:DNA-binding transcription factor activity"/>
    <property type="evidence" value="ECO:0007669"/>
    <property type="project" value="TreeGrafter"/>
</dbReference>
<evidence type="ECO:0000256" key="2">
    <source>
        <dbReference type="ARBA" id="ARBA00023125"/>
    </source>
</evidence>
<keyword evidence="1" id="KW-0805">Transcription regulation</keyword>
<dbReference type="Gene3D" id="3.40.50.2300">
    <property type="match status" value="2"/>
</dbReference>
<dbReference type="CDD" id="cd01392">
    <property type="entry name" value="HTH_LacI"/>
    <property type="match status" value="1"/>
</dbReference>
<dbReference type="RefSeq" id="WP_051618324.1">
    <property type="nucleotide sequence ID" value="NZ_ARYK01000002.1"/>
</dbReference>
<dbReference type="AlphaFoldDB" id="A0A059FS49"/>
<keyword evidence="2" id="KW-0238">DNA-binding</keyword>
<reference evidence="5 6" key="1">
    <citation type="journal article" date="2014" name="Antonie Van Leeuwenhoek">
        <title>Hyphomonas beringensis sp. nov. and Hyphomonas chukchiensis sp. nov., isolated from surface seawater of the Bering Sea and Chukchi Sea.</title>
        <authorList>
            <person name="Li C."/>
            <person name="Lai Q."/>
            <person name="Li G."/>
            <person name="Dong C."/>
            <person name="Wang J."/>
            <person name="Liao Y."/>
            <person name="Shao Z."/>
        </authorList>
    </citation>
    <scope>NUCLEOTIDE SEQUENCE [LARGE SCALE GENOMIC DNA]</scope>
    <source>
        <strain evidence="5 6">MHS-2</strain>
    </source>
</reference>
<dbReference type="PATRIC" id="fig|1280950.3.peg.1170"/>
<dbReference type="STRING" id="1280950.HJO_05805"/>
<dbReference type="SUPFAM" id="SSF47413">
    <property type="entry name" value="lambda repressor-like DNA-binding domains"/>
    <property type="match status" value="1"/>
</dbReference>
<organism evidence="5 6">
    <name type="scientific">Hyphomonas johnsonii MHS-2</name>
    <dbReference type="NCBI Taxonomy" id="1280950"/>
    <lineage>
        <taxon>Bacteria</taxon>
        <taxon>Pseudomonadati</taxon>
        <taxon>Pseudomonadota</taxon>
        <taxon>Alphaproteobacteria</taxon>
        <taxon>Hyphomonadales</taxon>
        <taxon>Hyphomonadaceae</taxon>
        <taxon>Hyphomonas</taxon>
    </lineage>
</organism>
<dbReference type="PANTHER" id="PTHR30146">
    <property type="entry name" value="LACI-RELATED TRANSCRIPTIONAL REPRESSOR"/>
    <property type="match status" value="1"/>
</dbReference>
<keyword evidence="3" id="KW-0804">Transcription</keyword>
<accession>A0A059FS49</accession>
<dbReference type="InterPro" id="IPR000843">
    <property type="entry name" value="HTH_LacI"/>
</dbReference>
<dbReference type="InterPro" id="IPR010982">
    <property type="entry name" value="Lambda_DNA-bd_dom_sf"/>
</dbReference>
<dbReference type="PANTHER" id="PTHR30146:SF153">
    <property type="entry name" value="LACTOSE OPERON REPRESSOR"/>
    <property type="match status" value="1"/>
</dbReference>